<comment type="similarity">
    <text evidence="1">Belongs to the PC-esterase family. TBL subfamily.</text>
</comment>
<dbReference type="GO" id="GO:0005794">
    <property type="term" value="C:Golgi apparatus"/>
    <property type="evidence" value="ECO:0007669"/>
    <property type="project" value="TreeGrafter"/>
</dbReference>
<keyword evidence="4" id="KW-1185">Reference proteome</keyword>
<dbReference type="EMBL" id="CM010715">
    <property type="protein sequence ID" value="RZC44512.1"/>
    <property type="molecule type" value="Genomic_DNA"/>
</dbReference>
<evidence type="ECO:0000313" key="3">
    <source>
        <dbReference type="EMBL" id="RZC44512.1"/>
    </source>
</evidence>
<sequence>ELGSYEEYTVNSAFAWKQSKNVIFTTNHYKGWLVKLKGQERGIKIISNFCNYNGVEFMMNPILFTIPLNYRWSPSGCDAPKFDALDFLRRYTGKKIMSVGDSISNNRWQSLICMIHAAIPNAKYTGHLVRNTVSRNFTVDGVGLFLVNFIVENSERVLKIDTIINGDIWKEADVVIFNTWHWWWHTGTFLAPSIFKQCT</sequence>
<feature type="domain" description="Trichome birefringence-like C-terminal" evidence="2">
    <location>
        <begin position="80"/>
        <end position="190"/>
    </location>
</feature>
<reference evidence="3 4" key="1">
    <citation type="journal article" date="2018" name="Science">
        <title>The opium poppy genome and morphinan production.</title>
        <authorList>
            <person name="Guo L."/>
            <person name="Winzer T."/>
            <person name="Yang X."/>
            <person name="Li Y."/>
            <person name="Ning Z."/>
            <person name="He Z."/>
            <person name="Teodor R."/>
            <person name="Lu Y."/>
            <person name="Bowser T.A."/>
            <person name="Graham I.A."/>
            <person name="Ye K."/>
        </authorList>
    </citation>
    <scope>NUCLEOTIDE SEQUENCE [LARGE SCALE GENOMIC DNA]</scope>
    <source>
        <strain evidence="4">cv. HN1</strain>
        <tissue evidence="3">Leaves</tissue>
    </source>
</reference>
<organism evidence="3 4">
    <name type="scientific">Papaver somniferum</name>
    <name type="common">Opium poppy</name>
    <dbReference type="NCBI Taxonomy" id="3469"/>
    <lineage>
        <taxon>Eukaryota</taxon>
        <taxon>Viridiplantae</taxon>
        <taxon>Streptophyta</taxon>
        <taxon>Embryophyta</taxon>
        <taxon>Tracheophyta</taxon>
        <taxon>Spermatophyta</taxon>
        <taxon>Magnoliopsida</taxon>
        <taxon>Ranunculales</taxon>
        <taxon>Papaveraceae</taxon>
        <taxon>Papaveroideae</taxon>
        <taxon>Papaver</taxon>
    </lineage>
</organism>
<evidence type="ECO:0000313" key="4">
    <source>
        <dbReference type="Proteomes" id="UP000316621"/>
    </source>
</evidence>
<dbReference type="Proteomes" id="UP000316621">
    <property type="component" value="Chromosome 1"/>
</dbReference>
<accession>A0A4Y7I9W3</accession>
<evidence type="ECO:0000259" key="2">
    <source>
        <dbReference type="Pfam" id="PF13839"/>
    </source>
</evidence>
<name>A0A4Y7I9W3_PAPSO</name>
<dbReference type="InterPro" id="IPR026057">
    <property type="entry name" value="TBL_C"/>
</dbReference>
<protein>
    <recommendedName>
        <fullName evidence="2">Trichome birefringence-like C-terminal domain-containing protein</fullName>
    </recommendedName>
</protein>
<dbReference type="AlphaFoldDB" id="A0A4Y7I9W3"/>
<proteinExistence type="inferred from homology"/>
<dbReference type="PANTHER" id="PTHR32285">
    <property type="entry name" value="PROTEIN TRICHOME BIREFRINGENCE-LIKE 9-RELATED"/>
    <property type="match status" value="1"/>
</dbReference>
<feature type="non-terminal residue" evidence="3">
    <location>
        <position position="1"/>
    </location>
</feature>
<evidence type="ECO:0000256" key="1">
    <source>
        <dbReference type="ARBA" id="ARBA00007727"/>
    </source>
</evidence>
<dbReference type="Gramene" id="RZC44512">
    <property type="protein sequence ID" value="RZC44512"/>
    <property type="gene ID" value="C5167_037455"/>
</dbReference>
<gene>
    <name evidence="3" type="ORF">C5167_037455</name>
</gene>
<dbReference type="Pfam" id="PF13839">
    <property type="entry name" value="PC-Esterase"/>
    <property type="match status" value="1"/>
</dbReference>
<dbReference type="PANTHER" id="PTHR32285:SF42">
    <property type="entry name" value="PROTEIN TRICHOME BIREFRINGENCE-LIKE 37"/>
    <property type="match status" value="1"/>
</dbReference>
<dbReference type="GO" id="GO:0016413">
    <property type="term" value="F:O-acetyltransferase activity"/>
    <property type="evidence" value="ECO:0007669"/>
    <property type="project" value="InterPro"/>
</dbReference>
<dbReference type="InterPro" id="IPR029962">
    <property type="entry name" value="TBL"/>
</dbReference>